<proteinExistence type="predicted"/>
<evidence type="ECO:0000313" key="3">
    <source>
        <dbReference type="Proteomes" id="UP001517247"/>
    </source>
</evidence>
<feature type="transmembrane region" description="Helical" evidence="1">
    <location>
        <begin position="55"/>
        <end position="74"/>
    </location>
</feature>
<keyword evidence="1" id="KW-1133">Transmembrane helix</keyword>
<protein>
    <recommendedName>
        <fullName evidence="4">DUF304 domain-containing protein</fullName>
    </recommendedName>
</protein>
<organism evidence="2 3">
    <name type="scientific">Pedobacter ureilyticus</name>
    <dbReference type="NCBI Taxonomy" id="1393051"/>
    <lineage>
        <taxon>Bacteria</taxon>
        <taxon>Pseudomonadati</taxon>
        <taxon>Bacteroidota</taxon>
        <taxon>Sphingobacteriia</taxon>
        <taxon>Sphingobacteriales</taxon>
        <taxon>Sphingobacteriaceae</taxon>
        <taxon>Pedobacter</taxon>
    </lineage>
</organism>
<dbReference type="EMBL" id="SSHJ02000006">
    <property type="protein sequence ID" value="MFN0255730.1"/>
    <property type="molecule type" value="Genomic_DNA"/>
</dbReference>
<keyword evidence="1" id="KW-0472">Membrane</keyword>
<gene>
    <name evidence="2" type="ORF">E6A44_009110</name>
</gene>
<dbReference type="RefSeq" id="WP_138722857.1">
    <property type="nucleotide sequence ID" value="NZ_SSHJ02000006.1"/>
</dbReference>
<feature type="transmembrane region" description="Helical" evidence="1">
    <location>
        <begin position="224"/>
        <end position="245"/>
    </location>
</feature>
<evidence type="ECO:0008006" key="4">
    <source>
        <dbReference type="Google" id="ProtNLM"/>
    </source>
</evidence>
<feature type="transmembrane region" description="Helical" evidence="1">
    <location>
        <begin position="21"/>
        <end position="43"/>
    </location>
</feature>
<accession>A0ABW9J695</accession>
<evidence type="ECO:0000256" key="1">
    <source>
        <dbReference type="SAM" id="Phobius"/>
    </source>
</evidence>
<keyword evidence="3" id="KW-1185">Reference proteome</keyword>
<keyword evidence="1" id="KW-0812">Transmembrane</keyword>
<name>A0ABW9J695_9SPHI</name>
<evidence type="ECO:0000313" key="2">
    <source>
        <dbReference type="EMBL" id="MFN0255730.1"/>
    </source>
</evidence>
<dbReference type="Proteomes" id="UP001517247">
    <property type="component" value="Unassembled WGS sequence"/>
</dbReference>
<sequence length="330" mass="37798">MFKRNKFEQQNGALILYPDYGNLKGFAIIGIVAILFCYGLYQVNATHHHIGTTKMFYICLGTVLLILLGFATAYKKVIIDTQKQKVVVWYFGIQLKEIPFEDILTVEMRSGSLPDAYYIVLKKNPIGHSIRLSATYNQTQQIAKSEFYHQVLPLIKNYLLDKIVLDDHQNEPIQLKHFKQRAPQLYRFVSIHKIILAVIQLAFAGFFFALMANFLFAKFAFTEIIIGLFSALVGLYLLLLAFINAKNLYVDTNRKIIAETFFGFLVVEFPFNAIEKAAVRDHRINGISMYTSLVVYTKDDSAHVITKSFSTQHLTDVERELQALMQGNIK</sequence>
<feature type="transmembrane region" description="Helical" evidence="1">
    <location>
        <begin position="194"/>
        <end position="212"/>
    </location>
</feature>
<reference evidence="2 3" key="1">
    <citation type="submission" date="2024-12" db="EMBL/GenBank/DDBJ databases">
        <authorList>
            <person name="Hu S."/>
        </authorList>
    </citation>
    <scope>NUCLEOTIDE SEQUENCE [LARGE SCALE GENOMIC DNA]</scope>
    <source>
        <strain evidence="2 3">THG-T11</strain>
    </source>
</reference>
<comment type="caution">
    <text evidence="2">The sequence shown here is derived from an EMBL/GenBank/DDBJ whole genome shotgun (WGS) entry which is preliminary data.</text>
</comment>